<protein>
    <submittedName>
        <fullName evidence="1">Uncharacterized protein</fullName>
    </submittedName>
</protein>
<dbReference type="EMBL" id="QENQ01000001">
    <property type="protein sequence ID" value="PVX30972.1"/>
    <property type="molecule type" value="Genomic_DNA"/>
</dbReference>
<keyword evidence="2" id="KW-1185">Reference proteome</keyword>
<evidence type="ECO:0000313" key="2">
    <source>
        <dbReference type="Proteomes" id="UP000245890"/>
    </source>
</evidence>
<sequence length="88" mass="9642">MAGCSPRLEHRPAEIVAVPVKDTPPANLLACPEPPPAFPTDQVAILPAPLRTALKTLVLHDRDQRVRFRRLVAWIAPGTCPTEPENHP</sequence>
<dbReference type="AlphaFoldDB" id="A0A2U0SI00"/>
<name>A0A2U0SI00_9SPHN</name>
<gene>
    <name evidence="1" type="ORF">DD559_17905</name>
</gene>
<organism evidence="1 2">
    <name type="scientific">Sphingomonas pokkalii</name>
    <dbReference type="NCBI Taxonomy" id="2175090"/>
    <lineage>
        <taxon>Bacteria</taxon>
        <taxon>Pseudomonadati</taxon>
        <taxon>Pseudomonadota</taxon>
        <taxon>Alphaproteobacteria</taxon>
        <taxon>Sphingomonadales</taxon>
        <taxon>Sphingomonadaceae</taxon>
        <taxon>Sphingomonas</taxon>
    </lineage>
</organism>
<reference evidence="1 2" key="1">
    <citation type="submission" date="2018-05" db="EMBL/GenBank/DDBJ databases">
        <title>Description of Sphingomonas pokkalii sp nov, isolated from the rhizosphere of saline tolerant pokkali rice and its draft genome analysis.</title>
        <authorList>
            <person name="Menon R."/>
            <person name="Kumari S."/>
            <person name="Rameshkumar N."/>
        </authorList>
    </citation>
    <scope>NUCLEOTIDE SEQUENCE [LARGE SCALE GENOMIC DNA]</scope>
    <source>
        <strain evidence="1 2">L3B27</strain>
    </source>
</reference>
<accession>A0A2U0SI00</accession>
<dbReference type="Proteomes" id="UP000245890">
    <property type="component" value="Unassembled WGS sequence"/>
</dbReference>
<proteinExistence type="predicted"/>
<comment type="caution">
    <text evidence="1">The sequence shown here is derived from an EMBL/GenBank/DDBJ whole genome shotgun (WGS) entry which is preliminary data.</text>
</comment>
<evidence type="ECO:0000313" key="1">
    <source>
        <dbReference type="EMBL" id="PVX30972.1"/>
    </source>
</evidence>